<dbReference type="AlphaFoldDB" id="A0A0A8UKD9"/>
<dbReference type="Proteomes" id="UP000032803">
    <property type="component" value="Chromosome I"/>
</dbReference>
<dbReference type="PATRIC" id="fig|449.7.peg.1817"/>
<organism evidence="1 2">
    <name type="scientific">Legionella hackeliae</name>
    <dbReference type="NCBI Taxonomy" id="449"/>
    <lineage>
        <taxon>Bacteria</taxon>
        <taxon>Pseudomonadati</taxon>
        <taxon>Pseudomonadota</taxon>
        <taxon>Gammaproteobacteria</taxon>
        <taxon>Legionellales</taxon>
        <taxon>Legionellaceae</taxon>
        <taxon>Legionella</taxon>
    </lineage>
</organism>
<dbReference type="OrthoDB" id="5653457at2"/>
<keyword evidence="2" id="KW-1185">Reference proteome</keyword>
<dbReference type="HOGENOM" id="CLU_1254637_0_0_6"/>
<sequence>MFAVKKFFNIPSSPKKQRRKQDSISVQNKLPQPDIDTFFATIRSPADFQKDERMADLANVGIKKALGYLPLQKICEAGYDLFSIATFLKKRALSVFIIPNPLPEEIYAYNPVLDKFIHITTRKMYEVIPKGGFLSIKSGALVAFDKKAIDVFLEDNVELIIQLNEQESNEANRWPMESAEFVNMLFRKNANSAQMSHLIHCIYTSMPNYPLSSSGMSNNS</sequence>
<dbReference type="KEGG" id="lha:LHA_0027"/>
<proteinExistence type="predicted"/>
<dbReference type="RefSeq" id="WP_052673534.1">
    <property type="nucleotide sequence ID" value="NZ_LN681225.1"/>
</dbReference>
<accession>A0A0A8UKD9</accession>
<evidence type="ECO:0000313" key="2">
    <source>
        <dbReference type="Proteomes" id="UP000032803"/>
    </source>
</evidence>
<gene>
    <name evidence="1" type="ORF">LHA_0027</name>
</gene>
<dbReference type="EMBL" id="LN681225">
    <property type="protein sequence ID" value="CEK09153.1"/>
    <property type="molecule type" value="Genomic_DNA"/>
</dbReference>
<name>A0A0A8UKD9_LEGHA</name>
<evidence type="ECO:0000313" key="1">
    <source>
        <dbReference type="EMBL" id="CEK09153.1"/>
    </source>
</evidence>
<protein>
    <submittedName>
        <fullName evidence="1">Uncharacterized protein</fullName>
    </submittedName>
</protein>
<reference evidence="2" key="1">
    <citation type="submission" date="2014-09" db="EMBL/GenBank/DDBJ databases">
        <authorList>
            <person name="Gomez-Valero L."/>
        </authorList>
    </citation>
    <scope>NUCLEOTIDE SEQUENCE [LARGE SCALE GENOMIC DNA]</scope>
    <source>
        <strain evidence="2">ATCC35250</strain>
    </source>
</reference>